<dbReference type="Gene3D" id="2.40.260.10">
    <property type="entry name" value="Sortase"/>
    <property type="match status" value="1"/>
</dbReference>
<reference evidence="4" key="1">
    <citation type="journal article" date="2019" name="Int. J. Syst. Evol. Microbiol.">
        <title>The Global Catalogue of Microorganisms (GCM) 10K type strain sequencing project: providing services to taxonomists for standard genome sequencing and annotation.</title>
        <authorList>
            <consortium name="The Broad Institute Genomics Platform"/>
            <consortium name="The Broad Institute Genome Sequencing Center for Infectious Disease"/>
            <person name="Wu L."/>
            <person name="Ma J."/>
        </authorList>
    </citation>
    <scope>NUCLEOTIDE SEQUENCE [LARGE SCALE GENOMIC DNA]</scope>
    <source>
        <strain evidence="4">CGMCC 1.12859</strain>
    </source>
</reference>
<dbReference type="CDD" id="cd05829">
    <property type="entry name" value="Sortase_F"/>
    <property type="match status" value="1"/>
</dbReference>
<dbReference type="InterPro" id="IPR005754">
    <property type="entry name" value="Sortase"/>
</dbReference>
<evidence type="ECO:0000313" key="4">
    <source>
        <dbReference type="Proteomes" id="UP001596435"/>
    </source>
</evidence>
<keyword evidence="4" id="KW-1185">Reference proteome</keyword>
<keyword evidence="1" id="KW-0378">Hydrolase</keyword>
<dbReference type="Pfam" id="PF04203">
    <property type="entry name" value="Sortase"/>
    <property type="match status" value="1"/>
</dbReference>
<dbReference type="Proteomes" id="UP001596435">
    <property type="component" value="Unassembled WGS sequence"/>
</dbReference>
<evidence type="ECO:0000256" key="2">
    <source>
        <dbReference type="SAM" id="MobiDB-lite"/>
    </source>
</evidence>
<accession>A0ABW2FS38</accession>
<dbReference type="EMBL" id="JBHTAJ010000016">
    <property type="protein sequence ID" value="MFC7180111.1"/>
    <property type="molecule type" value="Genomic_DNA"/>
</dbReference>
<proteinExistence type="predicted"/>
<dbReference type="InterPro" id="IPR042001">
    <property type="entry name" value="Sortase_F"/>
</dbReference>
<feature type="region of interest" description="Disordered" evidence="2">
    <location>
        <begin position="46"/>
        <end position="65"/>
    </location>
</feature>
<organism evidence="3 4">
    <name type="scientific">Kitasatospora paranensis</name>
    <dbReference type="NCBI Taxonomy" id="258053"/>
    <lineage>
        <taxon>Bacteria</taxon>
        <taxon>Bacillati</taxon>
        <taxon>Actinomycetota</taxon>
        <taxon>Actinomycetes</taxon>
        <taxon>Kitasatosporales</taxon>
        <taxon>Streptomycetaceae</taxon>
        <taxon>Kitasatospora</taxon>
    </lineage>
</organism>
<name>A0ABW2FS38_9ACTN</name>
<dbReference type="SUPFAM" id="SSF63817">
    <property type="entry name" value="Sortase"/>
    <property type="match status" value="1"/>
</dbReference>
<dbReference type="InterPro" id="IPR023365">
    <property type="entry name" value="Sortase_dom-sf"/>
</dbReference>
<comment type="caution">
    <text evidence="3">The sequence shown here is derived from an EMBL/GenBank/DDBJ whole genome shotgun (WGS) entry which is preliminary data.</text>
</comment>
<evidence type="ECO:0000256" key="1">
    <source>
        <dbReference type="ARBA" id="ARBA00022801"/>
    </source>
</evidence>
<sequence length="234" mass="24149">MGQNQAGGGPADRPGGADGGRGALRWAMGLAAVGLLVMYQSVETTPAAPRSSDANPAAVGTASAPPVVLPSRTAKAAPALPRSKPVKIHIPSLFVEAPFTELGLTPAGQLAAPPAGDRNLVGWYKDGPTPGERGSAVVAGHVDTTTGPAVFLMLHVMLPGSTVEITRADGTVAVFSVDSVQTFPKNAFPDREVYADTPDAELRLITCAGEYDRKTHDYADNVVVFAHLQSSSRA</sequence>
<dbReference type="RefSeq" id="WP_380230986.1">
    <property type="nucleotide sequence ID" value="NZ_JBHSVH010000002.1"/>
</dbReference>
<evidence type="ECO:0000313" key="3">
    <source>
        <dbReference type="EMBL" id="MFC7180111.1"/>
    </source>
</evidence>
<protein>
    <submittedName>
        <fullName evidence="3">Class F sortase</fullName>
    </submittedName>
</protein>
<gene>
    <name evidence="3" type="ORF">ACFQMG_11155</name>
</gene>
<dbReference type="NCBIfam" id="NF033748">
    <property type="entry name" value="class_F_sortase"/>
    <property type="match status" value="1"/>
</dbReference>
<feature type="region of interest" description="Disordered" evidence="2">
    <location>
        <begin position="1"/>
        <end position="20"/>
    </location>
</feature>